<accession>A0ABD0J2G0</accession>
<sequence length="82" mass="9200">MADSATGNLSSFEICLRSNREKGQTRFVVERLTQHLHFQHHILYANRLHVTGACKLSSEGGHLHVRISECNAPQYATRPQSG</sequence>
<reference evidence="1 2" key="1">
    <citation type="journal article" date="2023" name="Sci. Data">
        <title>Genome assembly of the Korean intertidal mud-creeper Batillaria attramentaria.</title>
        <authorList>
            <person name="Patra A.K."/>
            <person name="Ho P.T."/>
            <person name="Jun S."/>
            <person name="Lee S.J."/>
            <person name="Kim Y."/>
            <person name="Won Y.J."/>
        </authorList>
    </citation>
    <scope>NUCLEOTIDE SEQUENCE [LARGE SCALE GENOMIC DNA]</scope>
    <source>
        <strain evidence="1">Wonlab-2016</strain>
    </source>
</reference>
<evidence type="ECO:0000313" key="1">
    <source>
        <dbReference type="EMBL" id="KAK7449369.1"/>
    </source>
</evidence>
<dbReference type="Proteomes" id="UP001519460">
    <property type="component" value="Unassembled WGS sequence"/>
</dbReference>
<comment type="caution">
    <text evidence="1">The sequence shown here is derived from an EMBL/GenBank/DDBJ whole genome shotgun (WGS) entry which is preliminary data.</text>
</comment>
<dbReference type="EMBL" id="JACVVK020000750">
    <property type="protein sequence ID" value="KAK7449369.1"/>
    <property type="molecule type" value="Genomic_DNA"/>
</dbReference>
<organism evidence="1 2">
    <name type="scientific">Batillaria attramentaria</name>
    <dbReference type="NCBI Taxonomy" id="370345"/>
    <lineage>
        <taxon>Eukaryota</taxon>
        <taxon>Metazoa</taxon>
        <taxon>Spiralia</taxon>
        <taxon>Lophotrochozoa</taxon>
        <taxon>Mollusca</taxon>
        <taxon>Gastropoda</taxon>
        <taxon>Caenogastropoda</taxon>
        <taxon>Sorbeoconcha</taxon>
        <taxon>Cerithioidea</taxon>
        <taxon>Batillariidae</taxon>
        <taxon>Batillaria</taxon>
    </lineage>
</organism>
<dbReference type="AlphaFoldDB" id="A0ABD0J2G0"/>
<gene>
    <name evidence="1" type="ORF">BaRGS_00040020</name>
</gene>
<evidence type="ECO:0000313" key="2">
    <source>
        <dbReference type="Proteomes" id="UP001519460"/>
    </source>
</evidence>
<keyword evidence="2" id="KW-1185">Reference proteome</keyword>
<proteinExistence type="predicted"/>
<protein>
    <submittedName>
        <fullName evidence="1">Uncharacterized protein</fullName>
    </submittedName>
</protein>
<name>A0ABD0J2G0_9CAEN</name>